<dbReference type="AlphaFoldDB" id="A0A8T9CD26"/>
<dbReference type="EMBL" id="QGMK01000450">
    <property type="protein sequence ID" value="TVY81614.1"/>
    <property type="molecule type" value="Genomic_DNA"/>
</dbReference>
<evidence type="ECO:0000313" key="2">
    <source>
        <dbReference type="EMBL" id="TVY81614.1"/>
    </source>
</evidence>
<sequence length="202" mass="22717">PSLRGSIFSMAGLAPLAMSQTKDDLLRHLSMAPETYTMMAKEADRYYKWLTQEKRHLKGNCKGKPPYDWSDIAEKSKEEAMKLIAQSGDTHTSYYWNLGNSSGGSPNWIAKWFLYHKFRYRDGRNRNQPTKGNNEKGSHHHSSRHSGHKHSSGDSYYEPSSSSSPYYSSGSTGSGELSLITLSLLREEVPAKSSAIHDPRIS</sequence>
<feature type="compositionally biased region" description="Basic residues" evidence="1">
    <location>
        <begin position="138"/>
        <end position="150"/>
    </location>
</feature>
<feature type="compositionally biased region" description="Low complexity" evidence="1">
    <location>
        <begin position="153"/>
        <end position="175"/>
    </location>
</feature>
<reference evidence="2 3" key="1">
    <citation type="submission" date="2018-05" db="EMBL/GenBank/DDBJ databases">
        <title>Genome sequencing and assembly of the regulated plant pathogen Lachnellula willkommii and related sister species for the development of diagnostic species identification markers.</title>
        <authorList>
            <person name="Giroux E."/>
            <person name="Bilodeau G."/>
        </authorList>
    </citation>
    <scope>NUCLEOTIDE SEQUENCE [LARGE SCALE GENOMIC DNA]</scope>
    <source>
        <strain evidence="2 3">CBS 268.59</strain>
    </source>
</reference>
<comment type="caution">
    <text evidence="2">The sequence shown here is derived from an EMBL/GenBank/DDBJ whole genome shotgun (WGS) entry which is preliminary data.</text>
</comment>
<evidence type="ECO:0000313" key="3">
    <source>
        <dbReference type="Proteomes" id="UP000469558"/>
    </source>
</evidence>
<gene>
    <name evidence="2" type="ORF">LSUE1_G005258</name>
</gene>
<feature type="non-terminal residue" evidence="2">
    <location>
        <position position="202"/>
    </location>
</feature>
<evidence type="ECO:0000256" key="1">
    <source>
        <dbReference type="SAM" id="MobiDB-lite"/>
    </source>
</evidence>
<proteinExistence type="predicted"/>
<accession>A0A8T9CD26</accession>
<feature type="region of interest" description="Disordered" evidence="1">
    <location>
        <begin position="123"/>
        <end position="175"/>
    </location>
</feature>
<protein>
    <submittedName>
        <fullName evidence="2">Uncharacterized protein</fullName>
    </submittedName>
</protein>
<organism evidence="2 3">
    <name type="scientific">Lachnellula suecica</name>
    <dbReference type="NCBI Taxonomy" id="602035"/>
    <lineage>
        <taxon>Eukaryota</taxon>
        <taxon>Fungi</taxon>
        <taxon>Dikarya</taxon>
        <taxon>Ascomycota</taxon>
        <taxon>Pezizomycotina</taxon>
        <taxon>Leotiomycetes</taxon>
        <taxon>Helotiales</taxon>
        <taxon>Lachnaceae</taxon>
        <taxon>Lachnellula</taxon>
    </lineage>
</organism>
<dbReference type="OrthoDB" id="4502478at2759"/>
<dbReference type="Proteomes" id="UP000469558">
    <property type="component" value="Unassembled WGS sequence"/>
</dbReference>
<keyword evidence="3" id="KW-1185">Reference proteome</keyword>
<name>A0A8T9CD26_9HELO</name>